<feature type="non-terminal residue" evidence="2">
    <location>
        <position position="158"/>
    </location>
</feature>
<dbReference type="AlphaFoldDB" id="A0A093PW08"/>
<organism evidence="2 3">
    <name type="scientific">Manacus vitellinus</name>
    <name type="common">golden-collared manakin</name>
    <dbReference type="NCBI Taxonomy" id="328815"/>
    <lineage>
        <taxon>Eukaryota</taxon>
        <taxon>Metazoa</taxon>
        <taxon>Chordata</taxon>
        <taxon>Craniata</taxon>
        <taxon>Vertebrata</taxon>
        <taxon>Euteleostomi</taxon>
        <taxon>Archelosauria</taxon>
        <taxon>Archosauria</taxon>
        <taxon>Dinosauria</taxon>
        <taxon>Saurischia</taxon>
        <taxon>Theropoda</taxon>
        <taxon>Coelurosauria</taxon>
        <taxon>Aves</taxon>
        <taxon>Neognathae</taxon>
        <taxon>Neoaves</taxon>
        <taxon>Telluraves</taxon>
        <taxon>Australaves</taxon>
        <taxon>Passeriformes</taxon>
        <taxon>Pipridae</taxon>
        <taxon>Manacus</taxon>
    </lineage>
</organism>
<name>A0A093PW08_9PASS</name>
<evidence type="ECO:0000256" key="1">
    <source>
        <dbReference type="SAM" id="MobiDB-lite"/>
    </source>
</evidence>
<dbReference type="EMBL" id="KL669396">
    <property type="protein sequence ID" value="KFW76207.1"/>
    <property type="molecule type" value="Genomic_DNA"/>
</dbReference>
<gene>
    <name evidence="2" type="ORF">N305_10612</name>
</gene>
<proteinExistence type="predicted"/>
<evidence type="ECO:0000313" key="2">
    <source>
        <dbReference type="EMBL" id="KFW76207.1"/>
    </source>
</evidence>
<sequence length="158" mass="16242">VGQSVALVDGHRVGDAVPGVHHNAGGAARGIEGQHGLDGHIHGWGVEGLKHDLGHLLPVGLGVEGGLGEQHRVLLGGHAQLVVEGVVPDLLHVVPVGDDAVLDGVLEREDAPLALRLVPHVAVLLPHAHHDALVPGSPHDGGEHSTRCVIPREPSLAH</sequence>
<evidence type="ECO:0000313" key="3">
    <source>
        <dbReference type="Proteomes" id="UP000053258"/>
    </source>
</evidence>
<feature type="region of interest" description="Disordered" evidence="1">
    <location>
        <begin position="135"/>
        <end position="158"/>
    </location>
</feature>
<feature type="non-terminal residue" evidence="2">
    <location>
        <position position="1"/>
    </location>
</feature>
<reference evidence="2 3" key="1">
    <citation type="submission" date="2014-06" db="EMBL/GenBank/DDBJ databases">
        <title>Genome evolution of avian class.</title>
        <authorList>
            <person name="Zhang G."/>
            <person name="Li C."/>
        </authorList>
    </citation>
    <scope>NUCLEOTIDE SEQUENCE [LARGE SCALE GENOMIC DNA]</scope>
    <source>
        <strain evidence="2">BGI_N305</strain>
    </source>
</reference>
<keyword evidence="3" id="KW-1185">Reference proteome</keyword>
<dbReference type="OrthoDB" id="10266825at2759"/>
<accession>A0A093PW08</accession>
<dbReference type="Proteomes" id="UP000053258">
    <property type="component" value="Unassembled WGS sequence"/>
</dbReference>
<protein>
    <submittedName>
        <fullName evidence="2">Uncharacterized protein</fullName>
    </submittedName>
</protein>